<proteinExistence type="predicted"/>
<sequence length="116" mass="12785">MSKRVLIHGADPTLLETRRRILSLDGIAAETVLNGSIMVDLIRAKRPDLLIVCSSLPLDLQQRDVRAASAVRPKVRCLVLAPHRHTGSEISDADTVVHPFDGPERFVSEVRKLLSS</sequence>
<organism evidence="1 2">
    <name type="scientific">Granulicella aggregans</name>
    <dbReference type="NCBI Taxonomy" id="474949"/>
    <lineage>
        <taxon>Bacteria</taxon>
        <taxon>Pseudomonadati</taxon>
        <taxon>Acidobacteriota</taxon>
        <taxon>Terriglobia</taxon>
        <taxon>Terriglobales</taxon>
        <taxon>Acidobacteriaceae</taxon>
        <taxon>Granulicella</taxon>
    </lineage>
</organism>
<keyword evidence="1" id="KW-0238">DNA-binding</keyword>
<dbReference type="AlphaFoldDB" id="A0A7W7ZDW0"/>
<gene>
    <name evidence="1" type="ORF">HDF16_002810</name>
</gene>
<dbReference type="Proteomes" id="UP000540989">
    <property type="component" value="Unassembled WGS sequence"/>
</dbReference>
<reference evidence="1 2" key="1">
    <citation type="submission" date="2020-08" db="EMBL/GenBank/DDBJ databases">
        <title>Genomic Encyclopedia of Type Strains, Phase IV (KMG-V): Genome sequencing to study the core and pangenomes of soil and plant-associated prokaryotes.</title>
        <authorList>
            <person name="Whitman W."/>
        </authorList>
    </citation>
    <scope>NUCLEOTIDE SEQUENCE [LARGE SCALE GENOMIC DNA]</scope>
    <source>
        <strain evidence="1 2">M8UP14</strain>
    </source>
</reference>
<keyword evidence="2" id="KW-1185">Reference proteome</keyword>
<name>A0A7W7ZDW0_9BACT</name>
<comment type="caution">
    <text evidence="1">The sequence shown here is derived from an EMBL/GenBank/DDBJ whole genome shotgun (WGS) entry which is preliminary data.</text>
</comment>
<dbReference type="GO" id="GO:0003677">
    <property type="term" value="F:DNA binding"/>
    <property type="evidence" value="ECO:0007669"/>
    <property type="project" value="UniProtKB-KW"/>
</dbReference>
<accession>A0A7W7ZDW0</accession>
<dbReference type="EMBL" id="JACHIP010000003">
    <property type="protein sequence ID" value="MBB5058104.1"/>
    <property type="molecule type" value="Genomic_DNA"/>
</dbReference>
<protein>
    <submittedName>
        <fullName evidence="1">DNA-binding response OmpR family regulator</fullName>
    </submittedName>
</protein>
<evidence type="ECO:0000313" key="2">
    <source>
        <dbReference type="Proteomes" id="UP000540989"/>
    </source>
</evidence>
<evidence type="ECO:0000313" key="1">
    <source>
        <dbReference type="EMBL" id="MBB5058104.1"/>
    </source>
</evidence>